<sequence length="90" mass="10392">MLKDKIIERRALREKVLSTLYDSYFNNNGAPYRLSMDDLIDAPEEKLAYNYLVRKGLVERSVKGGQIHAYMITAHGIDVVENEFLNSIEK</sequence>
<dbReference type="OrthoDB" id="2622128at2"/>
<evidence type="ECO:0000313" key="2">
    <source>
        <dbReference type="Proteomes" id="UP000265816"/>
    </source>
</evidence>
<name>A0A398B546_9BACI</name>
<reference evidence="1 2" key="1">
    <citation type="submission" date="2018-08" db="EMBL/GenBank/DDBJ databases">
        <title>Bacillus jemisoniae sp. nov., Bacillus chryseoplanitiae sp. nov., Bacillus resnikiae sp. nov., and Bacillus frankliniae sp. nov., isolated from Viking spacecraft and associated surfaces.</title>
        <authorList>
            <person name="Seuylemezian A."/>
            <person name="Vaishampayan P."/>
        </authorList>
    </citation>
    <scope>NUCLEOTIDE SEQUENCE [LARGE SCALE GENOMIC DNA]</scope>
    <source>
        <strain evidence="1 2">JJ-247</strain>
    </source>
</reference>
<proteinExistence type="predicted"/>
<gene>
    <name evidence="1" type="ORF">D1970_10740</name>
</gene>
<accession>A0A398B546</accession>
<evidence type="ECO:0008006" key="3">
    <source>
        <dbReference type="Google" id="ProtNLM"/>
    </source>
</evidence>
<dbReference type="AlphaFoldDB" id="A0A398B546"/>
<dbReference type="Proteomes" id="UP000265816">
    <property type="component" value="Unassembled WGS sequence"/>
</dbReference>
<keyword evidence="2" id="KW-1185">Reference proteome</keyword>
<dbReference type="EMBL" id="QWVT01000017">
    <property type="protein sequence ID" value="RID85035.1"/>
    <property type="molecule type" value="Genomic_DNA"/>
</dbReference>
<organism evidence="1 2">
    <name type="scientific">Mesobacillus zeae</name>
    <dbReference type="NCBI Taxonomy" id="1917180"/>
    <lineage>
        <taxon>Bacteria</taxon>
        <taxon>Bacillati</taxon>
        <taxon>Bacillota</taxon>
        <taxon>Bacilli</taxon>
        <taxon>Bacillales</taxon>
        <taxon>Bacillaceae</taxon>
        <taxon>Mesobacillus</taxon>
    </lineage>
</organism>
<protein>
    <recommendedName>
        <fullName evidence="3">DNA-binding protein</fullName>
    </recommendedName>
</protein>
<evidence type="ECO:0000313" key="1">
    <source>
        <dbReference type="EMBL" id="RID85035.1"/>
    </source>
</evidence>
<dbReference type="RefSeq" id="WP_119112870.1">
    <property type="nucleotide sequence ID" value="NZ_CBCSEO010000031.1"/>
</dbReference>
<comment type="caution">
    <text evidence="1">The sequence shown here is derived from an EMBL/GenBank/DDBJ whole genome shotgun (WGS) entry which is preliminary data.</text>
</comment>